<dbReference type="PROSITE" id="PS51257">
    <property type="entry name" value="PROKAR_LIPOPROTEIN"/>
    <property type="match status" value="1"/>
</dbReference>
<evidence type="ECO:0000313" key="3">
    <source>
        <dbReference type="Proteomes" id="UP000298170"/>
    </source>
</evidence>
<dbReference type="AlphaFoldDB" id="A0A4R9AGI4"/>
<evidence type="ECO:0000313" key="2">
    <source>
        <dbReference type="EMBL" id="TFD61514.1"/>
    </source>
</evidence>
<name>A0A4R9AGI4_9MICO</name>
<feature type="compositionally biased region" description="Basic residues" evidence="1">
    <location>
        <begin position="43"/>
        <end position="53"/>
    </location>
</feature>
<accession>A0A4R9AGI4</accession>
<dbReference type="Proteomes" id="UP000298170">
    <property type="component" value="Unassembled WGS sequence"/>
</dbReference>
<proteinExistence type="predicted"/>
<protein>
    <submittedName>
        <fullName evidence="2">Uncharacterized protein</fullName>
    </submittedName>
</protein>
<organism evidence="2 3">
    <name type="scientific">Cryobacterium suzukii</name>
    <dbReference type="NCBI Taxonomy" id="1259198"/>
    <lineage>
        <taxon>Bacteria</taxon>
        <taxon>Bacillati</taxon>
        <taxon>Actinomycetota</taxon>
        <taxon>Actinomycetes</taxon>
        <taxon>Micrococcales</taxon>
        <taxon>Microbacteriaceae</taxon>
        <taxon>Cryobacterium</taxon>
    </lineage>
</organism>
<evidence type="ECO:0000256" key="1">
    <source>
        <dbReference type="SAM" id="MobiDB-lite"/>
    </source>
</evidence>
<comment type="caution">
    <text evidence="2">The sequence shown here is derived from an EMBL/GenBank/DDBJ whole genome shotgun (WGS) entry which is preliminary data.</text>
</comment>
<keyword evidence="3" id="KW-1185">Reference proteome</keyword>
<sequence>MVLLLVRPGPSQLSGAGCPGAAAGFAASPAGRFPPYGVADTARRRRRRRRRAGGRSSTETVRPPTPRAGVAAGCRYPRWSIFRDSRHPFSGWSWPPLS</sequence>
<reference evidence="2 3" key="1">
    <citation type="submission" date="2019-03" db="EMBL/GenBank/DDBJ databases">
        <title>Genomics of glacier-inhabiting Cryobacterium strains.</title>
        <authorList>
            <person name="Liu Q."/>
            <person name="Xin Y.-H."/>
        </authorList>
    </citation>
    <scope>NUCLEOTIDE SEQUENCE [LARGE SCALE GENOMIC DNA]</scope>
    <source>
        <strain evidence="2 3">Sr39</strain>
    </source>
</reference>
<gene>
    <name evidence="2" type="ORF">E3T39_05535</name>
</gene>
<feature type="region of interest" description="Disordered" evidence="1">
    <location>
        <begin position="34"/>
        <end position="70"/>
    </location>
</feature>
<dbReference type="EMBL" id="SOHJ01000004">
    <property type="protein sequence ID" value="TFD61514.1"/>
    <property type="molecule type" value="Genomic_DNA"/>
</dbReference>